<dbReference type="RefSeq" id="WP_112871960.1">
    <property type="nucleotide sequence ID" value="NZ_CAWPGE010000077.1"/>
</dbReference>
<evidence type="ECO:0000313" key="1">
    <source>
        <dbReference type="EMBL" id="NDL41767.1"/>
    </source>
</evidence>
<dbReference type="Proteomes" id="UP000479300">
    <property type="component" value="Unassembled WGS sequence"/>
</dbReference>
<evidence type="ECO:0000313" key="2">
    <source>
        <dbReference type="Proteomes" id="UP000479300"/>
    </source>
</evidence>
<gene>
    <name evidence="1" type="ORF">GPY51_24340</name>
</gene>
<organism evidence="1 2">
    <name type="scientific">Photorhabdus laumondii subsp. laumondii</name>
    <name type="common">Photorhabdus luminescens subsp. laumondii</name>
    <dbReference type="NCBI Taxonomy" id="141679"/>
    <lineage>
        <taxon>Bacteria</taxon>
        <taxon>Pseudomonadati</taxon>
        <taxon>Pseudomonadota</taxon>
        <taxon>Gammaproteobacteria</taxon>
        <taxon>Enterobacterales</taxon>
        <taxon>Morganellaceae</taxon>
        <taxon>Photorhabdus</taxon>
    </lineage>
</organism>
<name>A0A6L9JR25_PHOLM</name>
<accession>A0A6L9JR25</accession>
<reference evidence="1 2" key="1">
    <citation type="submission" date="2019-12" db="EMBL/GenBank/DDBJ databases">
        <title>Engineering Photorhabdus to improve their lethality against agricultural pests.</title>
        <authorList>
            <person name="Machado R.A.R."/>
        </authorList>
    </citation>
    <scope>NUCLEOTIDE SEQUENCE [LARGE SCALE GENOMIC DNA]</scope>
    <source>
        <strain evidence="1 2">EN01</strain>
    </source>
</reference>
<sequence length="167" mass="18834">MITEAAAAITATKQAFELLKVIKDARDEITITNAIGELREKISELQMAHAELSSLYLAEKQITMKLTEENAQIKMFALQSKDYEIYTTDAGSTVYRLKALPDSDIKTHYLCARCFQKREISILQPTGETVSTTKGRFWENFCPNCATNILMHKMIPVKSNISALLPR</sequence>
<dbReference type="AlphaFoldDB" id="A0A6L9JR25"/>
<dbReference type="EMBL" id="WSFA01000140">
    <property type="protein sequence ID" value="NDL41767.1"/>
    <property type="molecule type" value="Genomic_DNA"/>
</dbReference>
<proteinExistence type="predicted"/>
<protein>
    <submittedName>
        <fullName evidence="1">Uncharacterized protein</fullName>
    </submittedName>
</protein>
<comment type="caution">
    <text evidence="1">The sequence shown here is derived from an EMBL/GenBank/DDBJ whole genome shotgun (WGS) entry which is preliminary data.</text>
</comment>